<dbReference type="EMBL" id="LN733242">
    <property type="protein sequence ID" value="CEP16722.1"/>
    <property type="molecule type" value="Genomic_DNA"/>
</dbReference>
<keyword evidence="3" id="KW-1185">Reference proteome</keyword>
<feature type="compositionally biased region" description="Polar residues" evidence="1">
    <location>
        <begin position="285"/>
        <end position="296"/>
    </location>
</feature>
<dbReference type="SUPFAM" id="SSF56219">
    <property type="entry name" value="DNase I-like"/>
    <property type="match status" value="1"/>
</dbReference>
<gene>
    <name evidence="2" type="primary">PARPA_10997.1 scaffold 42077</name>
</gene>
<reference evidence="2 3" key="1">
    <citation type="submission" date="2014-09" db="EMBL/GenBank/DDBJ databases">
        <authorList>
            <person name="Ellenberger Sabrina"/>
        </authorList>
    </citation>
    <scope>NUCLEOTIDE SEQUENCE [LARGE SCALE GENOMIC DNA]</scope>
    <source>
        <strain evidence="2 3">CBS 412.66</strain>
    </source>
</reference>
<sequence>MESDSVLIDITHVKGRALLNKAMLKFNKDSENGGFYEDFFGCRKQTLNYLGHDFLETKWLFHGKGRRPLIEDDLTLEDGTIVKGFPSYIADATIVSLKLENLPFLPQMAECLSCFGEPLSRVIIWDPRVDEQRKVFLQCDKMPDFCRNFQSTKHCRADCPDYKKWIRCFHCNETGHVMRNGFIESAPAKVRVISNPGSLPKPRKVSKEPVASYIGSSPRSEEEVVTARTSTQMAVPPPHPQAIAASDKAELDNDADMIDSGYSATTNDTDTLKYISHDADMQYTGVSTPRSPNLDSNKAARTDGSTDISMPPNFSQLASSLWNQHCRIVSLSSKYTINHIADGIDNGRFIPASLTLTHDEADSLTKSPIATILNLYGRSDLPSARSVFYSSELLSIPIFKNTITNTNINNTILIMEDFNYQYKDRRLDGSLFGAPTEWTDLLDDYYIDVFGEDKQDTWHSGRSSGILDYIFCSSNAHHLITSSDQHYMSPKWTDQELLGCSFQYTDTSRLGPGSWKANPFLARNKDFWRALAHHLESNMEQFNAIKTFSSPQQQWDWIKGDVKIFIKGFQREDLNWRKNQLHKLLAKRNASMRHSKHRGLVFQGLDWINDQIASLQQPIAEIEILKSRKYWRENEQKSTGFLKRTVAARENKRTIRELRDPNTETLCQDQYSECPR</sequence>
<evidence type="ECO:0000313" key="2">
    <source>
        <dbReference type="EMBL" id="CEP16722.1"/>
    </source>
</evidence>
<feature type="region of interest" description="Disordered" evidence="1">
    <location>
        <begin position="285"/>
        <end position="309"/>
    </location>
</feature>
<proteinExistence type="predicted"/>
<evidence type="ECO:0000313" key="3">
    <source>
        <dbReference type="Proteomes" id="UP000054107"/>
    </source>
</evidence>
<evidence type="ECO:0000256" key="1">
    <source>
        <dbReference type="SAM" id="MobiDB-lite"/>
    </source>
</evidence>
<dbReference type="OrthoDB" id="2443300at2759"/>
<dbReference type="AlphaFoldDB" id="A0A0B7NH20"/>
<dbReference type="InterPro" id="IPR036691">
    <property type="entry name" value="Endo/exonu/phosph_ase_sf"/>
</dbReference>
<accession>A0A0B7NH20</accession>
<name>A0A0B7NH20_9FUNG</name>
<dbReference type="Proteomes" id="UP000054107">
    <property type="component" value="Unassembled WGS sequence"/>
</dbReference>
<feature type="region of interest" description="Disordered" evidence="1">
    <location>
        <begin position="199"/>
        <end position="222"/>
    </location>
</feature>
<organism evidence="2 3">
    <name type="scientific">Parasitella parasitica</name>
    <dbReference type="NCBI Taxonomy" id="35722"/>
    <lineage>
        <taxon>Eukaryota</taxon>
        <taxon>Fungi</taxon>
        <taxon>Fungi incertae sedis</taxon>
        <taxon>Mucoromycota</taxon>
        <taxon>Mucoromycotina</taxon>
        <taxon>Mucoromycetes</taxon>
        <taxon>Mucorales</taxon>
        <taxon>Mucorineae</taxon>
        <taxon>Mucoraceae</taxon>
        <taxon>Parasitella</taxon>
    </lineage>
</organism>
<evidence type="ECO:0008006" key="4">
    <source>
        <dbReference type="Google" id="ProtNLM"/>
    </source>
</evidence>
<protein>
    <recommendedName>
        <fullName evidence="4">Endonuclease/exonuclease/phosphatase domain-containing protein</fullName>
    </recommendedName>
</protein>